<protein>
    <recommendedName>
        <fullName evidence="1">Transposase (putative) gypsy type domain-containing protein</fullName>
    </recommendedName>
</protein>
<organism evidence="2 3">
    <name type="scientific">Helianthus annuus</name>
    <name type="common">Common sunflower</name>
    <dbReference type="NCBI Taxonomy" id="4232"/>
    <lineage>
        <taxon>Eukaryota</taxon>
        <taxon>Viridiplantae</taxon>
        <taxon>Streptophyta</taxon>
        <taxon>Embryophyta</taxon>
        <taxon>Tracheophyta</taxon>
        <taxon>Spermatophyta</taxon>
        <taxon>Magnoliopsida</taxon>
        <taxon>eudicotyledons</taxon>
        <taxon>Gunneridae</taxon>
        <taxon>Pentapetalae</taxon>
        <taxon>asterids</taxon>
        <taxon>campanulids</taxon>
        <taxon>Asterales</taxon>
        <taxon>Asteraceae</taxon>
        <taxon>Asteroideae</taxon>
        <taxon>Heliantheae alliance</taxon>
        <taxon>Heliantheae</taxon>
        <taxon>Helianthus</taxon>
    </lineage>
</organism>
<evidence type="ECO:0000259" key="1">
    <source>
        <dbReference type="Pfam" id="PF04195"/>
    </source>
</evidence>
<sequence>MAPGKENLSESVSVLTQRQLDKFVHDYMIPTDLHPPAKDKTIYPFLPGKFPLYTRVCNFANYSPLSRFLIKVLLFFRVHLCQVNPFGLSRINHFEVFCIALNRKPDLNVFRYFYEFITASD</sequence>
<dbReference type="Gramene" id="mRNA:HanXRQr2_Chr02g0054131">
    <property type="protein sequence ID" value="CDS:HanXRQr2_Chr02g0054131.1"/>
    <property type="gene ID" value="HanXRQr2_Chr02g0054131"/>
</dbReference>
<dbReference type="Pfam" id="PF04195">
    <property type="entry name" value="Transposase_28"/>
    <property type="match status" value="1"/>
</dbReference>
<accession>A0A9K3JM72</accession>
<proteinExistence type="predicted"/>
<dbReference type="InterPro" id="IPR007321">
    <property type="entry name" value="Transposase_28"/>
</dbReference>
<dbReference type="AlphaFoldDB" id="A0A9K3JM72"/>
<gene>
    <name evidence="2" type="ORF">HanXRQr2_Chr02g0054131</name>
</gene>
<comment type="caution">
    <text evidence="2">The sequence shown here is derived from an EMBL/GenBank/DDBJ whole genome shotgun (WGS) entry which is preliminary data.</text>
</comment>
<dbReference type="EMBL" id="MNCJ02000317">
    <property type="protein sequence ID" value="KAF5817533.1"/>
    <property type="molecule type" value="Genomic_DNA"/>
</dbReference>
<reference evidence="2" key="2">
    <citation type="submission" date="2020-06" db="EMBL/GenBank/DDBJ databases">
        <title>Helianthus annuus Genome sequencing and assembly Release 2.</title>
        <authorList>
            <person name="Gouzy J."/>
            <person name="Langlade N."/>
            <person name="Munos S."/>
        </authorList>
    </citation>
    <scope>NUCLEOTIDE SEQUENCE</scope>
    <source>
        <tissue evidence="2">Leaves</tissue>
    </source>
</reference>
<evidence type="ECO:0000313" key="2">
    <source>
        <dbReference type="EMBL" id="KAF5817533.1"/>
    </source>
</evidence>
<reference evidence="2" key="1">
    <citation type="journal article" date="2017" name="Nature">
        <title>The sunflower genome provides insights into oil metabolism, flowering and Asterid evolution.</title>
        <authorList>
            <person name="Badouin H."/>
            <person name="Gouzy J."/>
            <person name="Grassa C.J."/>
            <person name="Murat F."/>
            <person name="Staton S.E."/>
            <person name="Cottret L."/>
            <person name="Lelandais-Briere C."/>
            <person name="Owens G.L."/>
            <person name="Carrere S."/>
            <person name="Mayjonade B."/>
            <person name="Legrand L."/>
            <person name="Gill N."/>
            <person name="Kane N.C."/>
            <person name="Bowers J.E."/>
            <person name="Hubner S."/>
            <person name="Bellec A."/>
            <person name="Berard A."/>
            <person name="Berges H."/>
            <person name="Blanchet N."/>
            <person name="Boniface M.C."/>
            <person name="Brunel D."/>
            <person name="Catrice O."/>
            <person name="Chaidir N."/>
            <person name="Claudel C."/>
            <person name="Donnadieu C."/>
            <person name="Faraut T."/>
            <person name="Fievet G."/>
            <person name="Helmstetter N."/>
            <person name="King M."/>
            <person name="Knapp S.J."/>
            <person name="Lai Z."/>
            <person name="Le Paslier M.C."/>
            <person name="Lippi Y."/>
            <person name="Lorenzon L."/>
            <person name="Mandel J.R."/>
            <person name="Marage G."/>
            <person name="Marchand G."/>
            <person name="Marquand E."/>
            <person name="Bret-Mestries E."/>
            <person name="Morien E."/>
            <person name="Nambeesan S."/>
            <person name="Nguyen T."/>
            <person name="Pegot-Espagnet P."/>
            <person name="Pouilly N."/>
            <person name="Raftis F."/>
            <person name="Sallet E."/>
            <person name="Schiex T."/>
            <person name="Thomas J."/>
            <person name="Vandecasteele C."/>
            <person name="Vares D."/>
            <person name="Vear F."/>
            <person name="Vautrin S."/>
            <person name="Crespi M."/>
            <person name="Mangin B."/>
            <person name="Burke J.M."/>
            <person name="Salse J."/>
            <person name="Munos S."/>
            <person name="Vincourt P."/>
            <person name="Rieseberg L.H."/>
            <person name="Langlade N.B."/>
        </authorList>
    </citation>
    <scope>NUCLEOTIDE SEQUENCE</scope>
    <source>
        <tissue evidence="2">Leaves</tissue>
    </source>
</reference>
<dbReference type="PANTHER" id="PTHR31099">
    <property type="entry name" value="OS06G0165300 PROTEIN"/>
    <property type="match status" value="1"/>
</dbReference>
<dbReference type="Proteomes" id="UP000215914">
    <property type="component" value="Unassembled WGS sequence"/>
</dbReference>
<evidence type="ECO:0000313" key="3">
    <source>
        <dbReference type="Proteomes" id="UP000215914"/>
    </source>
</evidence>
<keyword evidence="3" id="KW-1185">Reference proteome</keyword>
<dbReference type="PANTHER" id="PTHR31099:SF41">
    <property type="entry name" value="TRANSPOSASE (PUTATIVE), GYPSY TYPE-RELATED"/>
    <property type="match status" value="1"/>
</dbReference>
<feature type="domain" description="Transposase (putative) gypsy type" evidence="1">
    <location>
        <begin position="63"/>
        <end position="115"/>
    </location>
</feature>
<name>A0A9K3JM72_HELAN</name>